<dbReference type="InterPro" id="IPR035906">
    <property type="entry name" value="MetI-like_sf"/>
</dbReference>
<name>A0A0F9AU37_9ZZZZ</name>
<evidence type="ECO:0000256" key="7">
    <source>
        <dbReference type="SAM" id="Phobius"/>
    </source>
</evidence>
<dbReference type="EMBL" id="LAZR01044237">
    <property type="protein sequence ID" value="KKL05147.1"/>
    <property type="molecule type" value="Genomic_DNA"/>
</dbReference>
<feature type="transmembrane region" description="Helical" evidence="7">
    <location>
        <begin position="31"/>
        <end position="57"/>
    </location>
</feature>
<keyword evidence="2" id="KW-0813">Transport</keyword>
<dbReference type="SUPFAM" id="SSF161098">
    <property type="entry name" value="MetI-like"/>
    <property type="match status" value="1"/>
</dbReference>
<keyword evidence="4 7" id="KW-0812">Transmembrane</keyword>
<evidence type="ECO:0000313" key="8">
    <source>
        <dbReference type="EMBL" id="KKL05147.1"/>
    </source>
</evidence>
<dbReference type="PANTHER" id="PTHR30193">
    <property type="entry name" value="ABC TRANSPORTER PERMEASE PROTEIN"/>
    <property type="match status" value="1"/>
</dbReference>
<keyword evidence="6 7" id="KW-0472">Membrane</keyword>
<dbReference type="AlphaFoldDB" id="A0A0F9AU37"/>
<feature type="transmembrane region" description="Helical" evidence="7">
    <location>
        <begin position="96"/>
        <end position="118"/>
    </location>
</feature>
<keyword evidence="5 7" id="KW-1133">Transmembrane helix</keyword>
<sequence>MATTDKALSRFGIGRKQPSRQNRIRLAGRNFMVRGAVGLAVIYFSVWTVFPFVYTFIYSFYDWQPLRAQQEFLGLANYYEALFKDRLFWKSLWNTVYFTFGNVVIGTALCLAVALMINSARRFNAFFRASY</sequence>
<gene>
    <name evidence="8" type="ORF">LCGC14_2608970</name>
</gene>
<organism evidence="8">
    <name type="scientific">marine sediment metagenome</name>
    <dbReference type="NCBI Taxonomy" id="412755"/>
    <lineage>
        <taxon>unclassified sequences</taxon>
        <taxon>metagenomes</taxon>
        <taxon>ecological metagenomes</taxon>
    </lineage>
</organism>
<dbReference type="InterPro" id="IPR051393">
    <property type="entry name" value="ABC_transporter_permease"/>
</dbReference>
<comment type="caution">
    <text evidence="8">The sequence shown here is derived from an EMBL/GenBank/DDBJ whole genome shotgun (WGS) entry which is preliminary data.</text>
</comment>
<dbReference type="Gene3D" id="1.10.3720.10">
    <property type="entry name" value="MetI-like"/>
    <property type="match status" value="1"/>
</dbReference>
<dbReference type="PANTHER" id="PTHR30193:SF37">
    <property type="entry name" value="INNER MEMBRANE ABC TRANSPORTER PERMEASE PROTEIN YCJO"/>
    <property type="match status" value="1"/>
</dbReference>
<accession>A0A0F9AU37</accession>
<proteinExistence type="predicted"/>
<feature type="non-terminal residue" evidence="8">
    <location>
        <position position="131"/>
    </location>
</feature>
<evidence type="ECO:0000256" key="5">
    <source>
        <dbReference type="ARBA" id="ARBA00022989"/>
    </source>
</evidence>
<evidence type="ECO:0000256" key="2">
    <source>
        <dbReference type="ARBA" id="ARBA00022448"/>
    </source>
</evidence>
<evidence type="ECO:0000256" key="3">
    <source>
        <dbReference type="ARBA" id="ARBA00022475"/>
    </source>
</evidence>
<protein>
    <recommendedName>
        <fullName evidence="9">ABC transmembrane type-1 domain-containing protein</fullName>
    </recommendedName>
</protein>
<dbReference type="GO" id="GO:0005886">
    <property type="term" value="C:plasma membrane"/>
    <property type="evidence" value="ECO:0007669"/>
    <property type="project" value="UniProtKB-SubCell"/>
</dbReference>
<evidence type="ECO:0000256" key="1">
    <source>
        <dbReference type="ARBA" id="ARBA00004651"/>
    </source>
</evidence>
<keyword evidence="3" id="KW-1003">Cell membrane</keyword>
<evidence type="ECO:0000256" key="4">
    <source>
        <dbReference type="ARBA" id="ARBA00022692"/>
    </source>
</evidence>
<reference evidence="8" key="1">
    <citation type="journal article" date="2015" name="Nature">
        <title>Complex archaea that bridge the gap between prokaryotes and eukaryotes.</title>
        <authorList>
            <person name="Spang A."/>
            <person name="Saw J.H."/>
            <person name="Jorgensen S.L."/>
            <person name="Zaremba-Niedzwiedzka K."/>
            <person name="Martijn J."/>
            <person name="Lind A.E."/>
            <person name="van Eijk R."/>
            <person name="Schleper C."/>
            <person name="Guy L."/>
            <person name="Ettema T.J."/>
        </authorList>
    </citation>
    <scope>NUCLEOTIDE SEQUENCE</scope>
</reference>
<evidence type="ECO:0000256" key="6">
    <source>
        <dbReference type="ARBA" id="ARBA00023136"/>
    </source>
</evidence>
<comment type="subcellular location">
    <subcellularLocation>
        <location evidence="1">Cell membrane</location>
        <topology evidence="1">Multi-pass membrane protein</topology>
    </subcellularLocation>
</comment>
<evidence type="ECO:0008006" key="9">
    <source>
        <dbReference type="Google" id="ProtNLM"/>
    </source>
</evidence>